<evidence type="ECO:0000256" key="5">
    <source>
        <dbReference type="ARBA" id="ARBA00022729"/>
    </source>
</evidence>
<dbReference type="InterPro" id="IPR016054">
    <property type="entry name" value="LY6_UPA_recep-like"/>
</dbReference>
<evidence type="ECO:0000256" key="3">
    <source>
        <dbReference type="ARBA" id="ARBA00022475"/>
    </source>
</evidence>
<dbReference type="Gene3D" id="2.10.60.10">
    <property type="entry name" value="CD59"/>
    <property type="match status" value="1"/>
</dbReference>
<accession>A0A8C1TZJ1</accession>
<sequence>SHGSKIKGCADDCVRGSMNLGIVKISSECCNTDKCNVQDAPDPSLIPNGKMCYSCDGQNCSNILRCSGSEDRCIKATGQSDAVKGCVSQSICDDTKTISIPYVQSISCCEGNLCNGAKSVTQSVLFLFILVLLESVSSLLYGRGR</sequence>
<dbReference type="SMART" id="SM00134">
    <property type="entry name" value="LU"/>
    <property type="match status" value="1"/>
</dbReference>
<evidence type="ECO:0000256" key="2">
    <source>
        <dbReference type="ARBA" id="ARBA00004613"/>
    </source>
</evidence>
<evidence type="ECO:0000313" key="11">
    <source>
        <dbReference type="Proteomes" id="UP000694700"/>
    </source>
</evidence>
<dbReference type="Proteomes" id="UP000694700">
    <property type="component" value="Unplaced"/>
</dbReference>
<dbReference type="GO" id="GO:0005886">
    <property type="term" value="C:plasma membrane"/>
    <property type="evidence" value="ECO:0007669"/>
    <property type="project" value="UniProtKB-SubCell"/>
</dbReference>
<dbReference type="GO" id="GO:0005576">
    <property type="term" value="C:extracellular region"/>
    <property type="evidence" value="ECO:0007669"/>
    <property type="project" value="UniProtKB-SubCell"/>
</dbReference>
<evidence type="ECO:0000259" key="9">
    <source>
        <dbReference type="SMART" id="SM00134"/>
    </source>
</evidence>
<evidence type="ECO:0000256" key="4">
    <source>
        <dbReference type="ARBA" id="ARBA00022525"/>
    </source>
</evidence>
<dbReference type="Ensembl" id="ENSCCRT00015031134.1">
    <property type="protein sequence ID" value="ENSCCRP00015030080.1"/>
    <property type="gene ID" value="ENSCCRG00015012653.1"/>
</dbReference>
<organism evidence="10 11">
    <name type="scientific">Cyprinus carpio</name>
    <name type="common">Common carp</name>
    <dbReference type="NCBI Taxonomy" id="7962"/>
    <lineage>
        <taxon>Eukaryota</taxon>
        <taxon>Metazoa</taxon>
        <taxon>Chordata</taxon>
        <taxon>Craniata</taxon>
        <taxon>Vertebrata</taxon>
        <taxon>Euteleostomi</taxon>
        <taxon>Actinopterygii</taxon>
        <taxon>Neopterygii</taxon>
        <taxon>Teleostei</taxon>
        <taxon>Ostariophysi</taxon>
        <taxon>Cypriniformes</taxon>
        <taxon>Cyprinidae</taxon>
        <taxon>Cyprininae</taxon>
        <taxon>Cyprinus</taxon>
    </lineage>
</organism>
<feature type="domain" description="UPAR/Ly6" evidence="9">
    <location>
        <begin position="51"/>
        <end position="123"/>
    </location>
</feature>
<dbReference type="Pfam" id="PF00087">
    <property type="entry name" value="Toxin_TOLIP"/>
    <property type="match status" value="2"/>
</dbReference>
<keyword evidence="5" id="KW-0732">Signal</keyword>
<reference evidence="10" key="1">
    <citation type="submission" date="2025-08" db="UniProtKB">
        <authorList>
            <consortium name="Ensembl"/>
        </authorList>
    </citation>
    <scope>IDENTIFICATION</scope>
</reference>
<proteinExistence type="predicted"/>
<dbReference type="AlphaFoldDB" id="A0A8C1TZJ1"/>
<evidence type="ECO:0000256" key="8">
    <source>
        <dbReference type="SAM" id="Phobius"/>
    </source>
</evidence>
<evidence type="ECO:0000256" key="7">
    <source>
        <dbReference type="ARBA" id="ARBA00023180"/>
    </source>
</evidence>
<protein>
    <recommendedName>
        <fullName evidence="9">UPAR/Ly6 domain-containing protein</fullName>
    </recommendedName>
</protein>
<dbReference type="SUPFAM" id="SSF57302">
    <property type="entry name" value="Snake toxin-like"/>
    <property type="match status" value="2"/>
</dbReference>
<keyword evidence="6 8" id="KW-0472">Membrane</keyword>
<comment type="subcellular location">
    <subcellularLocation>
        <location evidence="1">Cell membrane</location>
    </subcellularLocation>
    <subcellularLocation>
        <location evidence="2">Secreted</location>
    </subcellularLocation>
</comment>
<dbReference type="PANTHER" id="PTHR20914">
    <property type="entry name" value="LY6/PLAUR DOMAIN-CONTAINING PROTEIN 8"/>
    <property type="match status" value="1"/>
</dbReference>
<keyword evidence="4" id="KW-0964">Secreted</keyword>
<keyword evidence="7" id="KW-0325">Glycoprotein</keyword>
<keyword evidence="8" id="KW-1133">Transmembrane helix</keyword>
<dbReference type="InterPro" id="IPR050918">
    <property type="entry name" value="CNF-like_PLA2_Inhibitor"/>
</dbReference>
<dbReference type="PANTHER" id="PTHR20914:SF24">
    <property type="entry name" value="LYMPHOCYTE ANTIGEN 6 FAMILY MEMBER M2-RELATED"/>
    <property type="match status" value="1"/>
</dbReference>
<keyword evidence="3" id="KW-1003">Cell membrane</keyword>
<evidence type="ECO:0000313" key="10">
    <source>
        <dbReference type="Ensembl" id="ENSCCRP00015030080.1"/>
    </source>
</evidence>
<keyword evidence="8" id="KW-0812">Transmembrane</keyword>
<feature type="transmembrane region" description="Helical" evidence="8">
    <location>
        <begin position="124"/>
        <end position="142"/>
    </location>
</feature>
<evidence type="ECO:0000256" key="1">
    <source>
        <dbReference type="ARBA" id="ARBA00004236"/>
    </source>
</evidence>
<evidence type="ECO:0000256" key="6">
    <source>
        <dbReference type="ARBA" id="ARBA00023136"/>
    </source>
</evidence>
<dbReference type="InterPro" id="IPR035076">
    <property type="entry name" value="Toxin/TOLIP"/>
</dbReference>
<dbReference type="InterPro" id="IPR045860">
    <property type="entry name" value="Snake_toxin-like_sf"/>
</dbReference>
<name>A0A8C1TZJ1_CYPCA</name>